<dbReference type="Proteomes" id="UP001151760">
    <property type="component" value="Unassembled WGS sequence"/>
</dbReference>
<evidence type="ECO:0000313" key="1">
    <source>
        <dbReference type="EMBL" id="GJU10174.1"/>
    </source>
</evidence>
<accession>A0ABQ5JCV8</accession>
<sequence>MDDPNITMEEYIRLEEEKARRHGQTFNWQTTTFGKVENYADEDDCSIDFETEFSAIVLDNTLTVIPSEPTVYLGNDKPLSPNLTVDYFNDLDYFKDIENEFPAIVYNDGLTSKSDFGIKPLINSECIDEINLIDETSLYEYDEEIVSRFNDLFNDIHPDDLKSDKDDDDNDI</sequence>
<comment type="caution">
    <text evidence="1">The sequence shown here is derived from an EMBL/GenBank/DDBJ whole genome shotgun (WGS) entry which is preliminary data.</text>
</comment>
<evidence type="ECO:0000313" key="2">
    <source>
        <dbReference type="Proteomes" id="UP001151760"/>
    </source>
</evidence>
<reference evidence="1" key="2">
    <citation type="submission" date="2022-01" db="EMBL/GenBank/DDBJ databases">
        <authorList>
            <person name="Yamashiro T."/>
            <person name="Shiraishi A."/>
            <person name="Satake H."/>
            <person name="Nakayama K."/>
        </authorList>
    </citation>
    <scope>NUCLEOTIDE SEQUENCE</scope>
</reference>
<keyword evidence="2" id="KW-1185">Reference proteome</keyword>
<dbReference type="EMBL" id="BQNB010021798">
    <property type="protein sequence ID" value="GJU10174.1"/>
    <property type="molecule type" value="Genomic_DNA"/>
</dbReference>
<protein>
    <submittedName>
        <fullName evidence="1">Uncharacterized protein</fullName>
    </submittedName>
</protein>
<proteinExistence type="predicted"/>
<feature type="non-terminal residue" evidence="1">
    <location>
        <position position="172"/>
    </location>
</feature>
<gene>
    <name evidence="1" type="ORF">Tco_1132570</name>
</gene>
<organism evidence="1 2">
    <name type="scientific">Tanacetum coccineum</name>
    <dbReference type="NCBI Taxonomy" id="301880"/>
    <lineage>
        <taxon>Eukaryota</taxon>
        <taxon>Viridiplantae</taxon>
        <taxon>Streptophyta</taxon>
        <taxon>Embryophyta</taxon>
        <taxon>Tracheophyta</taxon>
        <taxon>Spermatophyta</taxon>
        <taxon>Magnoliopsida</taxon>
        <taxon>eudicotyledons</taxon>
        <taxon>Gunneridae</taxon>
        <taxon>Pentapetalae</taxon>
        <taxon>asterids</taxon>
        <taxon>campanulids</taxon>
        <taxon>Asterales</taxon>
        <taxon>Asteraceae</taxon>
        <taxon>Asteroideae</taxon>
        <taxon>Anthemideae</taxon>
        <taxon>Anthemidinae</taxon>
        <taxon>Tanacetum</taxon>
    </lineage>
</organism>
<name>A0ABQ5JCV8_9ASTR</name>
<reference evidence="1" key="1">
    <citation type="journal article" date="2022" name="Int. J. Mol. Sci.">
        <title>Draft Genome of Tanacetum Coccineum: Genomic Comparison of Closely Related Tanacetum-Family Plants.</title>
        <authorList>
            <person name="Yamashiro T."/>
            <person name="Shiraishi A."/>
            <person name="Nakayama K."/>
            <person name="Satake H."/>
        </authorList>
    </citation>
    <scope>NUCLEOTIDE SEQUENCE</scope>
</reference>